<dbReference type="Gene3D" id="2.120.10.80">
    <property type="entry name" value="Kelch-type beta propeller"/>
    <property type="match status" value="1"/>
</dbReference>
<keyword evidence="6" id="KW-1185">Reference proteome</keyword>
<dbReference type="OrthoDB" id="10251809at2759"/>
<comment type="caution">
    <text evidence="5">The sequence shown here is derived from an EMBL/GenBank/DDBJ whole genome shotgun (WGS) entry which is preliminary data.</text>
</comment>
<evidence type="ECO:0000313" key="5">
    <source>
        <dbReference type="EMBL" id="TNY20438.1"/>
    </source>
</evidence>
<dbReference type="EMBL" id="SOZI01000067">
    <property type="protein sequence ID" value="TNY20438.1"/>
    <property type="molecule type" value="Genomic_DNA"/>
</dbReference>
<dbReference type="Pfam" id="PF24681">
    <property type="entry name" value="Kelch_KLHDC2_KLHL20_DRC7"/>
    <property type="match status" value="1"/>
</dbReference>
<keyword evidence="4" id="KW-0472">Membrane</keyword>
<proteinExistence type="predicted"/>
<dbReference type="AlphaFoldDB" id="A0A5C5FU59"/>
<reference evidence="5 6" key="1">
    <citation type="submission" date="2019-03" db="EMBL/GenBank/DDBJ databases">
        <title>Rhodosporidium diobovatum UCD-FST 08-225 genome sequencing, assembly, and annotation.</title>
        <authorList>
            <person name="Fakankun I.U."/>
            <person name="Fristensky B."/>
            <person name="Levin D.B."/>
        </authorList>
    </citation>
    <scope>NUCLEOTIDE SEQUENCE [LARGE SCALE GENOMIC DNA]</scope>
    <source>
        <strain evidence="5 6">UCD-FST 08-225</strain>
    </source>
</reference>
<feature type="compositionally biased region" description="Basic residues" evidence="3">
    <location>
        <begin position="1"/>
        <end position="12"/>
    </location>
</feature>
<keyword evidence="4" id="KW-1133">Transmembrane helix</keyword>
<keyword evidence="4" id="KW-0812">Transmembrane</keyword>
<dbReference type="PANTHER" id="PTHR46228">
    <property type="entry name" value="KELCH DOMAIN-CONTAINING PROTEIN"/>
    <property type="match status" value="1"/>
</dbReference>
<feature type="compositionally biased region" description="Polar residues" evidence="3">
    <location>
        <begin position="265"/>
        <end position="280"/>
    </location>
</feature>
<feature type="region of interest" description="Disordered" evidence="3">
    <location>
        <begin position="473"/>
        <end position="512"/>
    </location>
</feature>
<name>A0A5C5FU59_9BASI</name>
<feature type="compositionally biased region" description="Gly residues" evidence="3">
    <location>
        <begin position="503"/>
        <end position="512"/>
    </location>
</feature>
<evidence type="ECO:0000256" key="3">
    <source>
        <dbReference type="SAM" id="MobiDB-lite"/>
    </source>
</evidence>
<dbReference type="STRING" id="5288.A0A5C5FU59"/>
<feature type="region of interest" description="Disordered" evidence="3">
    <location>
        <begin position="594"/>
        <end position="620"/>
    </location>
</feature>
<evidence type="ECO:0000256" key="2">
    <source>
        <dbReference type="ARBA" id="ARBA00022737"/>
    </source>
</evidence>
<dbReference type="PANTHER" id="PTHR46228:SF2">
    <property type="entry name" value="KELCH REPEAT PROTEIN (AFU_ORTHOLOGUE AFUA_4G14350)"/>
    <property type="match status" value="1"/>
</dbReference>
<keyword evidence="1" id="KW-0880">Kelch repeat</keyword>
<keyword evidence="2" id="KW-0677">Repeat</keyword>
<dbReference type="SUPFAM" id="SSF117281">
    <property type="entry name" value="Kelch motif"/>
    <property type="match status" value="1"/>
</dbReference>
<feature type="region of interest" description="Disordered" evidence="3">
    <location>
        <begin position="265"/>
        <end position="285"/>
    </location>
</feature>
<feature type="compositionally biased region" description="Low complexity" evidence="3">
    <location>
        <begin position="490"/>
        <end position="502"/>
    </location>
</feature>
<feature type="compositionally biased region" description="Low complexity" evidence="3">
    <location>
        <begin position="13"/>
        <end position="22"/>
    </location>
</feature>
<feature type="transmembrane region" description="Helical" evidence="4">
    <location>
        <begin position="519"/>
        <end position="543"/>
    </location>
</feature>
<evidence type="ECO:0000313" key="6">
    <source>
        <dbReference type="Proteomes" id="UP000311382"/>
    </source>
</evidence>
<protein>
    <recommendedName>
        <fullName evidence="7">Kelch repeat protein</fullName>
    </recommendedName>
</protein>
<evidence type="ECO:0000256" key="1">
    <source>
        <dbReference type="ARBA" id="ARBA00022441"/>
    </source>
</evidence>
<feature type="region of interest" description="Disordered" evidence="3">
    <location>
        <begin position="1"/>
        <end position="32"/>
    </location>
</feature>
<sequence>MLARHPAQRKRPPLSSIDSSSPPSLPAKRARTRGSLARTILLGAAVASTTVTNAQSQPQPTPCFRWSGQMAVANAPGSSSGNGTSSANTLWYYGGQAKLESSQTSNWWTNALVSLALDQDWATGTPPLKLIEPDNGNYSFPPAVSLGALWASADGNTLYQWGGQFQDNPDVPPPEARTFKYEIDKGEWSVVQTLGDDVGNPAEGQPAIVPGQGANGDHVAYYSYGHLDDHTTEGWSNQIARLYLNSIVSFDLGSQTFRNISSFSPDAVTSNSSTPENSPLSRADGTLTYVPNLGTDGKGILVSIGGATQTQYVEDGSVLDVFDIGSGGWTKQSTLGARFGSRVNHCAVRGSAKVHGKQTHNIIIYGGQRLNQTARDSRVYVLTIADDVYTWTDVGELPSSPTGRAGHQCALSGDQLVVVGGVTRDDVLCEQPGIFVLNTSSMTWASEFKAESIFSTPAIVANITGGIGTGFSTSGSGSATGGDGSDDPDTSGSTDGSSTGPGSSAGGDSGGDGGGGSNLGAIVGGVVGGLAAIALIALVWLFLARKKKKEREAAEHEKALIAANAATGRSDSGSSHGHFFAGEKFGARDSFSSHSYPPWDRRGSGSVGHAGPAPDDVEETTRGFDTFISTGLAPKRELRVVNADDD</sequence>
<dbReference type="Proteomes" id="UP000311382">
    <property type="component" value="Unassembled WGS sequence"/>
</dbReference>
<organism evidence="5 6">
    <name type="scientific">Rhodotorula diobovata</name>
    <dbReference type="NCBI Taxonomy" id="5288"/>
    <lineage>
        <taxon>Eukaryota</taxon>
        <taxon>Fungi</taxon>
        <taxon>Dikarya</taxon>
        <taxon>Basidiomycota</taxon>
        <taxon>Pucciniomycotina</taxon>
        <taxon>Microbotryomycetes</taxon>
        <taxon>Sporidiobolales</taxon>
        <taxon>Sporidiobolaceae</taxon>
        <taxon>Rhodotorula</taxon>
    </lineage>
</organism>
<evidence type="ECO:0008006" key="7">
    <source>
        <dbReference type="Google" id="ProtNLM"/>
    </source>
</evidence>
<evidence type="ECO:0000256" key="4">
    <source>
        <dbReference type="SAM" id="Phobius"/>
    </source>
</evidence>
<dbReference type="InterPro" id="IPR015915">
    <property type="entry name" value="Kelch-typ_b-propeller"/>
</dbReference>
<gene>
    <name evidence="5" type="ORF">DMC30DRAFT_377476</name>
</gene>
<accession>A0A5C5FU59</accession>